<dbReference type="EMBL" id="KL597058">
    <property type="protein sequence ID" value="KER20438.1"/>
    <property type="molecule type" value="Genomic_DNA"/>
</dbReference>
<gene>
    <name evidence="1" type="ORF">T265_11020</name>
</gene>
<proteinExistence type="predicted"/>
<dbReference type="CTD" id="20325188"/>
<reference evidence="1 2" key="1">
    <citation type="submission" date="2013-11" db="EMBL/GenBank/DDBJ databases">
        <title>Opisthorchis viverrini - life in the bile duct.</title>
        <authorList>
            <person name="Young N.D."/>
            <person name="Nagarajan N."/>
            <person name="Lin S.J."/>
            <person name="Korhonen P.K."/>
            <person name="Jex A.R."/>
            <person name="Hall R.S."/>
            <person name="Safavi-Hemami H."/>
            <person name="Kaewkong W."/>
            <person name="Bertrand D."/>
            <person name="Gao S."/>
            <person name="Seet Q."/>
            <person name="Wongkham S."/>
            <person name="Teh B.T."/>
            <person name="Wongkham C."/>
            <person name="Intapan P.M."/>
            <person name="Maleewong W."/>
            <person name="Yang X."/>
            <person name="Hu M."/>
            <person name="Wang Z."/>
            <person name="Hofmann A."/>
            <person name="Sternberg P.W."/>
            <person name="Tan P."/>
            <person name="Wang J."/>
            <person name="Gasser R.B."/>
        </authorList>
    </citation>
    <scope>NUCLEOTIDE SEQUENCE [LARGE SCALE GENOMIC DNA]</scope>
</reference>
<evidence type="ECO:0000313" key="2">
    <source>
        <dbReference type="Proteomes" id="UP000054324"/>
    </source>
</evidence>
<dbReference type="AlphaFoldDB" id="A0A074Z0H0"/>
<dbReference type="Proteomes" id="UP000054324">
    <property type="component" value="Unassembled WGS sequence"/>
</dbReference>
<dbReference type="GeneID" id="20325188"/>
<evidence type="ECO:0000313" key="1">
    <source>
        <dbReference type="EMBL" id="KER20438.1"/>
    </source>
</evidence>
<accession>A0A074Z0H0</accession>
<keyword evidence="2" id="KW-1185">Reference proteome</keyword>
<sequence>MLTIVDSWKAAELNKVDFFSDVSRKWARRSPGWQMLCKAVRKKVLSRKPGIKNTQKLRRSEQVAGLNVGLRPVAVAKFFAPN</sequence>
<protein>
    <submittedName>
        <fullName evidence="1">Uncharacterized protein</fullName>
    </submittedName>
</protein>
<organism evidence="1 2">
    <name type="scientific">Opisthorchis viverrini</name>
    <name type="common">Southeast Asian liver fluke</name>
    <dbReference type="NCBI Taxonomy" id="6198"/>
    <lineage>
        <taxon>Eukaryota</taxon>
        <taxon>Metazoa</taxon>
        <taxon>Spiralia</taxon>
        <taxon>Lophotrochozoa</taxon>
        <taxon>Platyhelminthes</taxon>
        <taxon>Trematoda</taxon>
        <taxon>Digenea</taxon>
        <taxon>Opisthorchiida</taxon>
        <taxon>Opisthorchiata</taxon>
        <taxon>Opisthorchiidae</taxon>
        <taxon>Opisthorchis</taxon>
    </lineage>
</organism>
<name>A0A074Z0H0_OPIVI</name>
<dbReference type="RefSeq" id="XP_009175821.1">
    <property type="nucleotide sequence ID" value="XM_009177557.1"/>
</dbReference>
<dbReference type="KEGG" id="ovi:T265_11020"/>